<dbReference type="SUPFAM" id="SSF55136">
    <property type="entry name" value="Probable bacterial effector-binding domain"/>
    <property type="match status" value="1"/>
</dbReference>
<dbReference type="HOGENOM" id="CLU_1694174_0_0_0"/>
<accession>A7NGL3</accession>
<dbReference type="Gene3D" id="3.20.80.10">
    <property type="entry name" value="Regulatory factor, effector binding domain"/>
    <property type="match status" value="1"/>
</dbReference>
<gene>
    <name evidence="2" type="ordered locus">Rcas_0472</name>
</gene>
<dbReference type="InterPro" id="IPR029442">
    <property type="entry name" value="GyrI-like"/>
</dbReference>
<reference evidence="2 3" key="1">
    <citation type="submission" date="2007-08" db="EMBL/GenBank/DDBJ databases">
        <title>Complete sequence of Roseiflexus castenholzii DSM 13941.</title>
        <authorList>
            <consortium name="US DOE Joint Genome Institute"/>
            <person name="Copeland A."/>
            <person name="Lucas S."/>
            <person name="Lapidus A."/>
            <person name="Barry K."/>
            <person name="Glavina del Rio T."/>
            <person name="Dalin E."/>
            <person name="Tice H."/>
            <person name="Pitluck S."/>
            <person name="Thompson L.S."/>
            <person name="Brettin T."/>
            <person name="Bruce D."/>
            <person name="Detter J.C."/>
            <person name="Han C."/>
            <person name="Tapia R."/>
            <person name="Schmutz J."/>
            <person name="Larimer F."/>
            <person name="Land M."/>
            <person name="Hauser L."/>
            <person name="Kyrpides N."/>
            <person name="Mikhailova N."/>
            <person name="Bryant D.A."/>
            <person name="Hanada S."/>
            <person name="Tsukatani Y."/>
            <person name="Richardson P."/>
        </authorList>
    </citation>
    <scope>NUCLEOTIDE SEQUENCE [LARGE SCALE GENOMIC DNA]</scope>
    <source>
        <strain evidence="3">DSM 13941 / HLO8</strain>
    </source>
</reference>
<dbReference type="EMBL" id="CP000804">
    <property type="protein sequence ID" value="ABU56603.1"/>
    <property type="molecule type" value="Genomic_DNA"/>
</dbReference>
<dbReference type="Pfam" id="PF06445">
    <property type="entry name" value="GyrI-like"/>
    <property type="match status" value="1"/>
</dbReference>
<dbReference type="AlphaFoldDB" id="A7NGL3"/>
<evidence type="ECO:0000313" key="3">
    <source>
        <dbReference type="Proteomes" id="UP000000263"/>
    </source>
</evidence>
<feature type="domain" description="AraC effector-binding" evidence="1">
    <location>
        <begin position="9"/>
        <end position="156"/>
    </location>
</feature>
<dbReference type="SMART" id="SM00871">
    <property type="entry name" value="AraC_E_bind"/>
    <property type="match status" value="1"/>
</dbReference>
<dbReference type="OrthoDB" id="161124at2"/>
<protein>
    <submittedName>
        <fullName evidence="2">Transcription activator effector binding</fullName>
    </submittedName>
</protein>
<dbReference type="InterPro" id="IPR011256">
    <property type="entry name" value="Reg_factor_effector_dom_sf"/>
</dbReference>
<dbReference type="Proteomes" id="UP000000263">
    <property type="component" value="Chromosome"/>
</dbReference>
<evidence type="ECO:0000259" key="1">
    <source>
        <dbReference type="SMART" id="SM00871"/>
    </source>
</evidence>
<evidence type="ECO:0000313" key="2">
    <source>
        <dbReference type="EMBL" id="ABU56603.1"/>
    </source>
</evidence>
<organism evidence="2 3">
    <name type="scientific">Roseiflexus castenholzii (strain DSM 13941 / HLO8)</name>
    <dbReference type="NCBI Taxonomy" id="383372"/>
    <lineage>
        <taxon>Bacteria</taxon>
        <taxon>Bacillati</taxon>
        <taxon>Chloroflexota</taxon>
        <taxon>Chloroflexia</taxon>
        <taxon>Chloroflexales</taxon>
        <taxon>Roseiflexineae</taxon>
        <taxon>Roseiflexaceae</taxon>
        <taxon>Roseiflexus</taxon>
    </lineage>
</organism>
<dbReference type="RefSeq" id="WP_011998006.1">
    <property type="nucleotide sequence ID" value="NC_009767.1"/>
</dbReference>
<sequence length="156" mass="17830">MSADPQQFLHVTIQDLPPFRVACFFCNLQLATGQYSNQIQQGFRQIKSWALQRGLDLTRQRIIGIPHVRDGQLTGYDCCVELPENGVIDDHSFQMKRAPGGRYAVLLLEKNSAVIGEAIGRFFTEYAPAHHLVVDPQRFSYEVYDETFMTYFVPIT</sequence>
<keyword evidence="3" id="KW-1185">Reference proteome</keyword>
<dbReference type="InterPro" id="IPR010499">
    <property type="entry name" value="AraC_E-bd"/>
</dbReference>
<dbReference type="KEGG" id="rca:Rcas_0472"/>
<dbReference type="eggNOG" id="COG3449">
    <property type="taxonomic scope" value="Bacteria"/>
</dbReference>
<proteinExistence type="predicted"/>
<name>A7NGL3_ROSCS</name>